<evidence type="ECO:0000256" key="3">
    <source>
        <dbReference type="ARBA" id="ARBA00022679"/>
    </source>
</evidence>
<dbReference type="NCBIfam" id="TIGR01575">
    <property type="entry name" value="rimI"/>
    <property type="match status" value="1"/>
</dbReference>
<proteinExistence type="inferred from homology"/>
<dbReference type="STRING" id="1304284.L21TH_1557"/>
<protein>
    <recommendedName>
        <fullName evidence="5">[Ribosomal protein bS18]-alanine N-acetyltransferase</fullName>
        <ecNumber evidence="5">2.3.1.266</ecNumber>
    </recommendedName>
</protein>
<dbReference type="PATRIC" id="fig|1304284.3.peg.1526"/>
<comment type="catalytic activity">
    <reaction evidence="5">
        <text>N-terminal L-alanyl-[ribosomal protein bS18] + acetyl-CoA = N-terminal N(alpha)-acetyl-L-alanyl-[ribosomal protein bS18] + CoA + H(+)</text>
        <dbReference type="Rhea" id="RHEA:43756"/>
        <dbReference type="Rhea" id="RHEA-COMP:10676"/>
        <dbReference type="Rhea" id="RHEA-COMP:10677"/>
        <dbReference type="ChEBI" id="CHEBI:15378"/>
        <dbReference type="ChEBI" id="CHEBI:57287"/>
        <dbReference type="ChEBI" id="CHEBI:57288"/>
        <dbReference type="ChEBI" id="CHEBI:64718"/>
        <dbReference type="ChEBI" id="CHEBI:83683"/>
        <dbReference type="EC" id="2.3.1.266"/>
    </reaction>
</comment>
<reference evidence="7 8" key="1">
    <citation type="journal article" date="2015" name="Geomicrobiol. J.">
        <title>Caldisalinibacter kiritimatiensis gen. nov., sp. nov., a moderately thermohalophilic thiosulfate-reducing bacterium from a hypersaline microbial mat.</title>
        <authorList>
            <person name="Ben Hania W."/>
            <person name="Joseph M."/>
            <person name="Fiebig A."/>
            <person name="Bunk B."/>
            <person name="Klenk H.-P."/>
            <person name="Fardeau M.-L."/>
            <person name="Spring S."/>
        </authorList>
    </citation>
    <scope>NUCLEOTIDE SEQUENCE [LARGE SCALE GENOMIC DNA]</scope>
    <source>
        <strain evidence="7 8">L21-TH-D2</strain>
    </source>
</reference>
<accession>R1AUU4</accession>
<keyword evidence="2 5" id="KW-0963">Cytoplasm</keyword>
<evidence type="ECO:0000256" key="5">
    <source>
        <dbReference type="RuleBase" id="RU363094"/>
    </source>
</evidence>
<keyword evidence="4" id="KW-0012">Acyltransferase</keyword>
<comment type="caution">
    <text evidence="7">The sequence shown here is derived from an EMBL/GenBank/DDBJ whole genome shotgun (WGS) entry which is preliminary data.</text>
</comment>
<feature type="domain" description="N-acetyltransferase" evidence="6">
    <location>
        <begin position="8"/>
        <end position="153"/>
    </location>
</feature>
<organism evidence="7 8">
    <name type="scientific">Caldisalinibacter kiritimatiensis</name>
    <dbReference type="NCBI Taxonomy" id="1304284"/>
    <lineage>
        <taxon>Bacteria</taxon>
        <taxon>Bacillati</taxon>
        <taxon>Bacillota</taxon>
        <taxon>Tissierellia</taxon>
        <taxon>Tissierellales</taxon>
        <taxon>Thermohalobacteraceae</taxon>
        <taxon>Caldisalinibacter</taxon>
    </lineage>
</organism>
<dbReference type="Gene3D" id="3.40.630.30">
    <property type="match status" value="1"/>
</dbReference>
<gene>
    <name evidence="7" type="ORF">L21TH_1557</name>
</gene>
<name>R1AUU4_9FIRM</name>
<evidence type="ECO:0000313" key="7">
    <source>
        <dbReference type="EMBL" id="EOD00407.1"/>
    </source>
</evidence>
<comment type="similarity">
    <text evidence="1 5">Belongs to the acetyltransferase family. RimI subfamily.</text>
</comment>
<dbReference type="EMBL" id="ARZA01000176">
    <property type="protein sequence ID" value="EOD00407.1"/>
    <property type="molecule type" value="Genomic_DNA"/>
</dbReference>
<evidence type="ECO:0000256" key="1">
    <source>
        <dbReference type="ARBA" id="ARBA00005395"/>
    </source>
</evidence>
<comment type="subcellular location">
    <subcellularLocation>
        <location evidence="5">Cytoplasm</location>
    </subcellularLocation>
</comment>
<dbReference type="OrthoDB" id="9794566at2"/>
<dbReference type="InterPro" id="IPR000182">
    <property type="entry name" value="GNAT_dom"/>
</dbReference>
<dbReference type="GO" id="GO:0008999">
    <property type="term" value="F:protein-N-terminal-alanine acetyltransferase activity"/>
    <property type="evidence" value="ECO:0007669"/>
    <property type="project" value="UniProtKB-EC"/>
</dbReference>
<evidence type="ECO:0000256" key="2">
    <source>
        <dbReference type="ARBA" id="ARBA00022490"/>
    </source>
</evidence>
<dbReference type="PANTHER" id="PTHR43420:SF44">
    <property type="entry name" value="ACETYLTRANSFERASE YPEA"/>
    <property type="match status" value="1"/>
</dbReference>
<dbReference type="SUPFAM" id="SSF55729">
    <property type="entry name" value="Acyl-CoA N-acyltransferases (Nat)"/>
    <property type="match status" value="1"/>
</dbReference>
<dbReference type="eggNOG" id="COG0456">
    <property type="taxonomic scope" value="Bacteria"/>
</dbReference>
<dbReference type="InterPro" id="IPR006464">
    <property type="entry name" value="AcTrfase_RimI/Ard1"/>
</dbReference>
<sequence length="153" mass="17670">MEKNNDDVIARKMTLDDLDEVMDIENKSFTTPWSRNAFITEVGKNTLAYYVVAVKDKKVVAYGGLWFVVDEGHITNIAVHPDYRGLGIGNVIVEELIRVCEERKLSRMTLEVRKSNNIAQSLYKKYGFESKGIRPGYYQDTKEDAIIMWKELR</sequence>
<keyword evidence="8" id="KW-1185">Reference proteome</keyword>
<evidence type="ECO:0000256" key="4">
    <source>
        <dbReference type="ARBA" id="ARBA00023315"/>
    </source>
</evidence>
<evidence type="ECO:0000313" key="8">
    <source>
        <dbReference type="Proteomes" id="UP000013378"/>
    </source>
</evidence>
<dbReference type="AlphaFoldDB" id="R1AUU4"/>
<dbReference type="CDD" id="cd04301">
    <property type="entry name" value="NAT_SF"/>
    <property type="match status" value="1"/>
</dbReference>
<dbReference type="PROSITE" id="PS51186">
    <property type="entry name" value="GNAT"/>
    <property type="match status" value="1"/>
</dbReference>
<dbReference type="RefSeq" id="WP_006313502.1">
    <property type="nucleotide sequence ID" value="NZ_ARZA01000176.1"/>
</dbReference>
<keyword evidence="3 7" id="KW-0808">Transferase</keyword>
<comment type="function">
    <text evidence="5">Acetylates the N-terminal alanine of ribosomal protein bS18.</text>
</comment>
<dbReference type="InterPro" id="IPR016181">
    <property type="entry name" value="Acyl_CoA_acyltransferase"/>
</dbReference>
<dbReference type="InterPro" id="IPR050680">
    <property type="entry name" value="YpeA/RimI_acetyltransf"/>
</dbReference>
<dbReference type="EC" id="2.3.1.266" evidence="5"/>
<dbReference type="GO" id="GO:0005737">
    <property type="term" value="C:cytoplasm"/>
    <property type="evidence" value="ECO:0007669"/>
    <property type="project" value="UniProtKB-SubCell"/>
</dbReference>
<dbReference type="PANTHER" id="PTHR43420">
    <property type="entry name" value="ACETYLTRANSFERASE"/>
    <property type="match status" value="1"/>
</dbReference>
<dbReference type="Pfam" id="PF00583">
    <property type="entry name" value="Acetyltransf_1"/>
    <property type="match status" value="1"/>
</dbReference>
<evidence type="ECO:0000259" key="6">
    <source>
        <dbReference type="PROSITE" id="PS51186"/>
    </source>
</evidence>
<dbReference type="Proteomes" id="UP000013378">
    <property type="component" value="Unassembled WGS sequence"/>
</dbReference>